<evidence type="ECO:0000313" key="3">
    <source>
        <dbReference type="Proteomes" id="UP001595701"/>
    </source>
</evidence>
<comment type="caution">
    <text evidence="2">The sequence shown here is derived from an EMBL/GenBank/DDBJ whole genome shotgun (WGS) entry which is preliminary data.</text>
</comment>
<gene>
    <name evidence="2" type="ORF">ACFOZ0_16990</name>
</gene>
<evidence type="ECO:0000313" key="2">
    <source>
        <dbReference type="EMBL" id="MFC3574943.1"/>
    </source>
</evidence>
<protein>
    <submittedName>
        <fullName evidence="2">Uncharacterized protein</fullName>
    </submittedName>
</protein>
<dbReference type="Proteomes" id="UP001595701">
    <property type="component" value="Unassembled WGS sequence"/>
</dbReference>
<name>A0ABV7SE72_9ACTN</name>
<reference evidence="3" key="1">
    <citation type="journal article" date="2019" name="Int. J. Syst. Evol. Microbiol.">
        <title>The Global Catalogue of Microorganisms (GCM) 10K type strain sequencing project: providing services to taxonomists for standard genome sequencing and annotation.</title>
        <authorList>
            <consortium name="The Broad Institute Genomics Platform"/>
            <consortium name="The Broad Institute Genome Sequencing Center for Infectious Disease"/>
            <person name="Wu L."/>
            <person name="Ma J."/>
        </authorList>
    </citation>
    <scope>NUCLEOTIDE SEQUENCE [LARGE SCALE GENOMIC DNA]</scope>
    <source>
        <strain evidence="3">CGMCC 4.7035</strain>
    </source>
</reference>
<dbReference type="EMBL" id="JBHRWR010000009">
    <property type="protein sequence ID" value="MFC3574943.1"/>
    <property type="molecule type" value="Genomic_DNA"/>
</dbReference>
<keyword evidence="1" id="KW-0732">Signal</keyword>
<sequence>MASAALLSILALGTVAASGELGIDWPKQQASTVASASDGGIDWP</sequence>
<keyword evidence="3" id="KW-1185">Reference proteome</keyword>
<feature type="signal peptide" evidence="1">
    <location>
        <begin position="1"/>
        <end position="17"/>
    </location>
</feature>
<evidence type="ECO:0000256" key="1">
    <source>
        <dbReference type="SAM" id="SignalP"/>
    </source>
</evidence>
<accession>A0ABV7SE72</accession>
<proteinExistence type="predicted"/>
<organism evidence="2 3">
    <name type="scientific">Streptomyces yaanensis</name>
    <dbReference type="NCBI Taxonomy" id="1142239"/>
    <lineage>
        <taxon>Bacteria</taxon>
        <taxon>Bacillati</taxon>
        <taxon>Actinomycetota</taxon>
        <taxon>Actinomycetes</taxon>
        <taxon>Kitasatosporales</taxon>
        <taxon>Streptomycetaceae</taxon>
        <taxon>Streptomyces</taxon>
    </lineage>
</organism>
<dbReference type="RefSeq" id="WP_310768670.1">
    <property type="nucleotide sequence ID" value="NZ_JBHRWR010000009.1"/>
</dbReference>
<feature type="chain" id="PRO_5046673462" evidence="1">
    <location>
        <begin position="18"/>
        <end position="44"/>
    </location>
</feature>